<reference evidence="1" key="1">
    <citation type="submission" date="2014-05" db="EMBL/GenBank/DDBJ databases">
        <authorList>
            <person name="Chronopoulou M."/>
        </authorList>
    </citation>
    <scope>NUCLEOTIDE SEQUENCE</scope>
    <source>
        <tissue evidence="1">Whole organism</tissue>
    </source>
</reference>
<proteinExistence type="predicted"/>
<name>A0A0K2VKT4_LEPSM</name>
<protein>
    <submittedName>
        <fullName evidence="1">Uncharacterized protein</fullName>
    </submittedName>
</protein>
<sequence>MSQDWIWRGKSLK</sequence>
<evidence type="ECO:0000313" key="1">
    <source>
        <dbReference type="EMBL" id="CDW50606.1"/>
    </source>
</evidence>
<organism evidence="1">
    <name type="scientific">Lepeophtheirus salmonis</name>
    <name type="common">Salmon louse</name>
    <name type="synonym">Caligus salmonis</name>
    <dbReference type="NCBI Taxonomy" id="72036"/>
    <lineage>
        <taxon>Eukaryota</taxon>
        <taxon>Metazoa</taxon>
        <taxon>Ecdysozoa</taxon>
        <taxon>Arthropoda</taxon>
        <taxon>Crustacea</taxon>
        <taxon>Multicrustacea</taxon>
        <taxon>Hexanauplia</taxon>
        <taxon>Copepoda</taxon>
        <taxon>Siphonostomatoida</taxon>
        <taxon>Caligidae</taxon>
        <taxon>Lepeophtheirus</taxon>
    </lineage>
</organism>
<accession>A0A0K2VKT4</accession>
<dbReference type="EMBL" id="HACA01033245">
    <property type="protein sequence ID" value="CDW50606.1"/>
    <property type="molecule type" value="Transcribed_RNA"/>
</dbReference>